<proteinExistence type="inferred from homology"/>
<accession>A0ABS5KPX4</accession>
<dbReference type="SUPFAM" id="SSF53850">
    <property type="entry name" value="Periplasmic binding protein-like II"/>
    <property type="match status" value="1"/>
</dbReference>
<reference evidence="5 6" key="1">
    <citation type="submission" date="2020-02" db="EMBL/GenBank/DDBJ databases">
        <title>Acidophilic actinobacteria isolated from forest soil.</title>
        <authorList>
            <person name="Golinska P."/>
        </authorList>
    </citation>
    <scope>NUCLEOTIDE SEQUENCE [LARGE SCALE GENOMIC DNA]</scope>
    <source>
        <strain evidence="5 6">NL8</strain>
    </source>
</reference>
<dbReference type="Proteomes" id="UP000730482">
    <property type="component" value="Unassembled WGS sequence"/>
</dbReference>
<keyword evidence="3 4" id="KW-0732">Signal</keyword>
<dbReference type="Gene3D" id="3.40.190.10">
    <property type="entry name" value="Periplasmic binding protein-like II"/>
    <property type="match status" value="1"/>
</dbReference>
<comment type="caution">
    <text evidence="5">The sequence shown here is derived from an EMBL/GenBank/DDBJ whole genome shotgun (WGS) entry which is preliminary data.</text>
</comment>
<evidence type="ECO:0000256" key="1">
    <source>
        <dbReference type="ARBA" id="ARBA00008520"/>
    </source>
</evidence>
<keyword evidence="6" id="KW-1185">Reference proteome</keyword>
<sequence length="447" mass="47859">MHPRNGARTAGAVLRPAAAALTVAALALTSACSSSSSSSSKAPADPAKAVTITVWTGQDVAPEKLLEGLAKQFHDAHPNVTIDISPGAPTTDQLLPKLTAAFTSGTYPDISYNFGSWATQMQLSGRTLDLTDKVKDPAVKWDEFPPAARQTATPNGHVIGFPAVVDNLALMYNKKLFAAAGVAPPTNTWTWDDFRAAAKKLTDPAKNVYGTAYSVSGTEDTTWHFWPLLWQKGGTVVNSDGTKSEFDSPAGVAALTFLRQMAVDDKSVYLSQDDQKYADLFKSGLIGMIMSGPWQLSDNVAANLDYGVTYLPSFDGTNHQTISGPDIWTLYDHHDADRAYWSYQFAQWLTSAQVDPKFNLATGNLPLRSSESDSQEFQDYAKQYPGAQTLFDNLKNATTARPTVPGYVGLSQAVGQAIAKVLQGQGDPQSALKDAAKAADVALAQAD</sequence>
<evidence type="ECO:0000313" key="5">
    <source>
        <dbReference type="EMBL" id="MBS2548085.1"/>
    </source>
</evidence>
<dbReference type="Pfam" id="PF01547">
    <property type="entry name" value="SBP_bac_1"/>
    <property type="match status" value="1"/>
</dbReference>
<dbReference type="PROSITE" id="PS51257">
    <property type="entry name" value="PROKAR_LIPOPROTEIN"/>
    <property type="match status" value="1"/>
</dbReference>
<dbReference type="InterPro" id="IPR006059">
    <property type="entry name" value="SBP"/>
</dbReference>
<organism evidence="5 6">
    <name type="scientific">Catenulispora pinistramenti</name>
    <dbReference type="NCBI Taxonomy" id="2705254"/>
    <lineage>
        <taxon>Bacteria</taxon>
        <taxon>Bacillati</taxon>
        <taxon>Actinomycetota</taxon>
        <taxon>Actinomycetes</taxon>
        <taxon>Catenulisporales</taxon>
        <taxon>Catenulisporaceae</taxon>
        <taxon>Catenulispora</taxon>
    </lineage>
</organism>
<dbReference type="EMBL" id="JAAFYZ010000041">
    <property type="protein sequence ID" value="MBS2548085.1"/>
    <property type="molecule type" value="Genomic_DNA"/>
</dbReference>
<feature type="chain" id="PRO_5045796833" evidence="4">
    <location>
        <begin position="28"/>
        <end position="447"/>
    </location>
</feature>
<name>A0ABS5KPX4_9ACTN</name>
<evidence type="ECO:0000256" key="4">
    <source>
        <dbReference type="SAM" id="SignalP"/>
    </source>
</evidence>
<comment type="similarity">
    <text evidence="1">Belongs to the bacterial solute-binding protein 1 family.</text>
</comment>
<dbReference type="CDD" id="cd14748">
    <property type="entry name" value="PBP2_UgpB"/>
    <property type="match status" value="1"/>
</dbReference>
<evidence type="ECO:0000313" key="6">
    <source>
        <dbReference type="Proteomes" id="UP000730482"/>
    </source>
</evidence>
<evidence type="ECO:0000256" key="3">
    <source>
        <dbReference type="ARBA" id="ARBA00022729"/>
    </source>
</evidence>
<dbReference type="RefSeq" id="WP_212009661.1">
    <property type="nucleotide sequence ID" value="NZ_JAAFYZ010000041.1"/>
</dbReference>
<gene>
    <name evidence="5" type="ORF">KGQ19_14555</name>
</gene>
<feature type="signal peptide" evidence="4">
    <location>
        <begin position="1"/>
        <end position="27"/>
    </location>
</feature>
<dbReference type="PANTHER" id="PTHR30061">
    <property type="entry name" value="MALTOSE-BINDING PERIPLASMIC PROTEIN"/>
    <property type="match status" value="1"/>
</dbReference>
<dbReference type="PANTHER" id="PTHR30061:SF50">
    <property type="entry name" value="MALTOSE_MALTODEXTRIN-BINDING PERIPLASMIC PROTEIN"/>
    <property type="match status" value="1"/>
</dbReference>
<protein>
    <submittedName>
        <fullName evidence="5">ABC transporter substrate-binding protein</fullName>
    </submittedName>
</protein>
<evidence type="ECO:0000256" key="2">
    <source>
        <dbReference type="ARBA" id="ARBA00022448"/>
    </source>
</evidence>
<keyword evidence="2" id="KW-0813">Transport</keyword>